<evidence type="ECO:0000313" key="7">
    <source>
        <dbReference type="Proteomes" id="UP000678895"/>
    </source>
</evidence>
<evidence type="ECO:0000256" key="5">
    <source>
        <dbReference type="PIRNR" id="PIRNR016557"/>
    </source>
</evidence>
<proteinExistence type="inferred from homology"/>
<keyword evidence="2 5" id="KW-0378">Hydrolase</keyword>
<dbReference type="GO" id="GO:0030145">
    <property type="term" value="F:manganese ion binding"/>
    <property type="evidence" value="ECO:0007669"/>
    <property type="project" value="UniProtKB-UniRule"/>
</dbReference>
<evidence type="ECO:0000256" key="1">
    <source>
        <dbReference type="ARBA" id="ARBA00005750"/>
    </source>
</evidence>
<name>A0A919Y598_9BACL</name>
<dbReference type="GO" id="GO:0004725">
    <property type="term" value="F:protein tyrosine phosphatase activity"/>
    <property type="evidence" value="ECO:0007669"/>
    <property type="project" value="UniProtKB-UniRule"/>
</dbReference>
<protein>
    <recommendedName>
        <fullName evidence="5">Tyrosine-protein phosphatase</fullName>
        <ecNumber evidence="5">3.1.3.48</ecNumber>
    </recommendedName>
</protein>
<keyword evidence="3 5" id="KW-0904">Protein phosphatase</keyword>
<dbReference type="Gene3D" id="3.20.20.140">
    <property type="entry name" value="Metal-dependent hydrolases"/>
    <property type="match status" value="1"/>
</dbReference>
<dbReference type="InterPro" id="IPR016667">
    <property type="entry name" value="Caps_polysacc_synth_CpsB/CapC"/>
</dbReference>
<dbReference type="PANTHER" id="PTHR39181:SF1">
    <property type="entry name" value="TYROSINE-PROTEIN PHOSPHATASE YWQE"/>
    <property type="match status" value="1"/>
</dbReference>
<evidence type="ECO:0000256" key="4">
    <source>
        <dbReference type="ARBA" id="ARBA00051722"/>
    </source>
</evidence>
<dbReference type="PIRSF" id="PIRSF016557">
    <property type="entry name" value="Caps_synth_CpsB"/>
    <property type="match status" value="1"/>
</dbReference>
<dbReference type="EMBL" id="BORS01000007">
    <property type="protein sequence ID" value="GIO42645.1"/>
    <property type="molecule type" value="Genomic_DNA"/>
</dbReference>
<dbReference type="SUPFAM" id="SSF89550">
    <property type="entry name" value="PHP domain-like"/>
    <property type="match status" value="1"/>
</dbReference>
<evidence type="ECO:0000256" key="2">
    <source>
        <dbReference type="ARBA" id="ARBA00022801"/>
    </source>
</evidence>
<dbReference type="Proteomes" id="UP000678895">
    <property type="component" value="Unassembled WGS sequence"/>
</dbReference>
<organism evidence="6 7">
    <name type="scientific">Paenibacillus apis</name>
    <dbReference type="NCBI Taxonomy" id="1792174"/>
    <lineage>
        <taxon>Bacteria</taxon>
        <taxon>Bacillati</taxon>
        <taxon>Bacillota</taxon>
        <taxon>Bacilli</taxon>
        <taxon>Bacillales</taxon>
        <taxon>Paenibacillaceae</taxon>
        <taxon>Paenibacillus</taxon>
    </lineage>
</organism>
<dbReference type="Pfam" id="PF19567">
    <property type="entry name" value="CpsB_CapC"/>
    <property type="match status" value="1"/>
</dbReference>
<evidence type="ECO:0000313" key="6">
    <source>
        <dbReference type="EMBL" id="GIO42645.1"/>
    </source>
</evidence>
<comment type="similarity">
    <text evidence="1 5">Belongs to the metallo-dependent hydrolases superfamily. CpsB/CapC family.</text>
</comment>
<comment type="caution">
    <text evidence="6">The sequence shown here is derived from an EMBL/GenBank/DDBJ whole genome shotgun (WGS) entry which is preliminary data.</text>
</comment>
<evidence type="ECO:0000256" key="3">
    <source>
        <dbReference type="ARBA" id="ARBA00022912"/>
    </source>
</evidence>
<dbReference type="InterPro" id="IPR016195">
    <property type="entry name" value="Pol/histidinol_Pase-like"/>
</dbReference>
<sequence length="260" mass="29491">MIDIHTHILPGLDDGAQTWEDTMNMARVAASEGITTIIATPHHANGRYDNIASEVVEHTKHANEQLIAAGIPVTILPGQEIRMHYDFLEAWYRTELLPLANSKYVLLEMPSSRIPQEIYELIHELKIMKLKPIIAHPERNAEIMKNPERLGELIDLGAFAQVTTHSLLGGFGKRIEKSAWSLCKNGLIHLVSSDAHHVERRGFRLREAYNVISERLGRPWETYFLNNAQCVIEDNSFGTQPASVPIEGKTRRMLSFFHKN</sequence>
<dbReference type="PANTHER" id="PTHR39181">
    <property type="entry name" value="TYROSINE-PROTEIN PHOSPHATASE YWQE"/>
    <property type="match status" value="1"/>
</dbReference>
<dbReference type="AlphaFoldDB" id="A0A919Y598"/>
<dbReference type="EC" id="3.1.3.48" evidence="5"/>
<reference evidence="6" key="1">
    <citation type="submission" date="2021-03" db="EMBL/GenBank/DDBJ databases">
        <title>Antimicrobial resistance genes in bacteria isolated from Japanese honey, and their potential for conferring macrolide and lincosamide resistance in the American foulbrood pathogen Paenibacillus larvae.</title>
        <authorList>
            <person name="Okamoto M."/>
            <person name="Kumagai M."/>
            <person name="Kanamori H."/>
            <person name="Takamatsu D."/>
        </authorList>
    </citation>
    <scope>NUCLEOTIDE SEQUENCE</scope>
    <source>
        <strain evidence="6">J41TS4</strain>
    </source>
</reference>
<accession>A0A919Y598</accession>
<keyword evidence="7" id="KW-1185">Reference proteome</keyword>
<gene>
    <name evidence="6" type="ORF">J41TS4_24030</name>
</gene>
<comment type="catalytic activity">
    <reaction evidence="4 5">
        <text>O-phospho-L-tyrosyl-[protein] + H2O = L-tyrosyl-[protein] + phosphate</text>
        <dbReference type="Rhea" id="RHEA:10684"/>
        <dbReference type="Rhea" id="RHEA-COMP:10136"/>
        <dbReference type="Rhea" id="RHEA-COMP:20101"/>
        <dbReference type="ChEBI" id="CHEBI:15377"/>
        <dbReference type="ChEBI" id="CHEBI:43474"/>
        <dbReference type="ChEBI" id="CHEBI:46858"/>
        <dbReference type="ChEBI" id="CHEBI:61978"/>
        <dbReference type="EC" id="3.1.3.48"/>
    </reaction>
</comment>